<organism evidence="3 4">
    <name type="scientific">Heterodera schachtii</name>
    <name type="common">Sugarbeet cyst nematode worm</name>
    <name type="synonym">Tylenchus schachtii</name>
    <dbReference type="NCBI Taxonomy" id="97005"/>
    <lineage>
        <taxon>Eukaryota</taxon>
        <taxon>Metazoa</taxon>
        <taxon>Ecdysozoa</taxon>
        <taxon>Nematoda</taxon>
        <taxon>Chromadorea</taxon>
        <taxon>Rhabditida</taxon>
        <taxon>Tylenchina</taxon>
        <taxon>Tylenchomorpha</taxon>
        <taxon>Tylenchoidea</taxon>
        <taxon>Heteroderidae</taxon>
        <taxon>Heteroderinae</taxon>
        <taxon>Heterodera</taxon>
    </lineage>
</organism>
<feature type="transmembrane region" description="Helical" evidence="2">
    <location>
        <begin position="68"/>
        <end position="86"/>
    </location>
</feature>
<sequence>MHVYKLENKQQMTSLDSTTTSAENTNRNSKFQSVRSFSLPLLFPFSSSSLALPILFPSSSSTSSFGYFPPMLLPLLITSALCPPLLPSSSPSASQCNLFFKQFICC</sequence>
<evidence type="ECO:0000313" key="3">
    <source>
        <dbReference type="EMBL" id="KAL3092524.1"/>
    </source>
</evidence>
<keyword evidence="2" id="KW-0812">Transmembrane</keyword>
<feature type="region of interest" description="Disordered" evidence="1">
    <location>
        <begin position="1"/>
        <end position="28"/>
    </location>
</feature>
<gene>
    <name evidence="3" type="ORF">niasHS_007733</name>
</gene>
<comment type="caution">
    <text evidence="3">The sequence shown here is derived from an EMBL/GenBank/DDBJ whole genome shotgun (WGS) entry which is preliminary data.</text>
</comment>
<feature type="compositionally biased region" description="Polar residues" evidence="1">
    <location>
        <begin position="9"/>
        <end position="28"/>
    </location>
</feature>
<dbReference type="AlphaFoldDB" id="A0ABD2JPJ9"/>
<evidence type="ECO:0000256" key="1">
    <source>
        <dbReference type="SAM" id="MobiDB-lite"/>
    </source>
</evidence>
<keyword evidence="2" id="KW-1133">Transmembrane helix</keyword>
<dbReference type="EMBL" id="JBICCN010000118">
    <property type="protein sequence ID" value="KAL3092524.1"/>
    <property type="molecule type" value="Genomic_DNA"/>
</dbReference>
<reference evidence="3 4" key="1">
    <citation type="submission" date="2024-10" db="EMBL/GenBank/DDBJ databases">
        <authorList>
            <person name="Kim D."/>
        </authorList>
    </citation>
    <scope>NUCLEOTIDE SEQUENCE [LARGE SCALE GENOMIC DNA]</scope>
    <source>
        <strain evidence="3">Taebaek</strain>
    </source>
</reference>
<protein>
    <submittedName>
        <fullName evidence="3">Uncharacterized protein</fullName>
    </submittedName>
</protein>
<name>A0ABD2JPJ9_HETSC</name>
<accession>A0ABD2JPJ9</accession>
<evidence type="ECO:0000256" key="2">
    <source>
        <dbReference type="SAM" id="Phobius"/>
    </source>
</evidence>
<dbReference type="Proteomes" id="UP001620645">
    <property type="component" value="Unassembled WGS sequence"/>
</dbReference>
<feature type="transmembrane region" description="Helical" evidence="2">
    <location>
        <begin position="37"/>
        <end position="56"/>
    </location>
</feature>
<evidence type="ECO:0000313" key="4">
    <source>
        <dbReference type="Proteomes" id="UP001620645"/>
    </source>
</evidence>
<keyword evidence="4" id="KW-1185">Reference proteome</keyword>
<keyword evidence="2" id="KW-0472">Membrane</keyword>
<proteinExistence type="predicted"/>